<dbReference type="InterPro" id="IPR036388">
    <property type="entry name" value="WH-like_DNA-bd_sf"/>
</dbReference>
<organism evidence="3 4">
    <name type="scientific">Marinobacterium lacunae</name>
    <dbReference type="NCBI Taxonomy" id="1232683"/>
    <lineage>
        <taxon>Bacteria</taxon>
        <taxon>Pseudomonadati</taxon>
        <taxon>Pseudomonadota</taxon>
        <taxon>Gammaproteobacteria</taxon>
        <taxon>Oceanospirillales</taxon>
        <taxon>Oceanospirillaceae</taxon>
        <taxon>Marinobacterium</taxon>
    </lineage>
</organism>
<dbReference type="PANTHER" id="PTHR34580">
    <property type="match status" value="1"/>
</dbReference>
<feature type="domain" description="Helix-turn-helix type 11" evidence="1">
    <location>
        <begin position="6"/>
        <end position="59"/>
    </location>
</feature>
<dbReference type="EMBL" id="JMQN01000045">
    <property type="protein sequence ID" value="KEA62876.1"/>
    <property type="molecule type" value="Genomic_DNA"/>
</dbReference>
<dbReference type="RefSeq" id="WP_036189917.1">
    <property type="nucleotide sequence ID" value="NZ_JMQN01000045.1"/>
</dbReference>
<dbReference type="SUPFAM" id="SSF46785">
    <property type="entry name" value="Winged helix' DNA-binding domain"/>
    <property type="match status" value="1"/>
</dbReference>
<dbReference type="OrthoDB" id="9807255at2"/>
<gene>
    <name evidence="3" type="ORF">ADIMK_2985</name>
</gene>
<reference evidence="3 4" key="1">
    <citation type="submission" date="2014-04" db="EMBL/GenBank/DDBJ databases">
        <title>Marinobacterium kochiensis sp. nov., isolated from sediment sample collected from Kochi backwaters in Kerala, India.</title>
        <authorList>
            <person name="Singh A."/>
            <person name="Pinnaka A.K."/>
        </authorList>
    </citation>
    <scope>NUCLEOTIDE SEQUENCE [LARGE SCALE GENOMIC DNA]</scope>
    <source>
        <strain evidence="3 4">AK27</strain>
    </source>
</reference>
<comment type="caution">
    <text evidence="3">The sequence shown here is derived from an EMBL/GenBank/DDBJ whole genome shotgun (WGS) entry which is preliminary data.</text>
</comment>
<dbReference type="PANTHER" id="PTHR34580:SF3">
    <property type="entry name" value="PROTEIN PAFB"/>
    <property type="match status" value="1"/>
</dbReference>
<evidence type="ECO:0000259" key="1">
    <source>
        <dbReference type="Pfam" id="PF08279"/>
    </source>
</evidence>
<proteinExistence type="predicted"/>
<dbReference type="Proteomes" id="UP000028252">
    <property type="component" value="Unassembled WGS sequence"/>
</dbReference>
<dbReference type="Pfam" id="PF08279">
    <property type="entry name" value="HTH_11"/>
    <property type="match status" value="1"/>
</dbReference>
<dbReference type="PATRIC" id="fig|1232683.4.peg.2936"/>
<dbReference type="InterPro" id="IPR013196">
    <property type="entry name" value="HTH_11"/>
</dbReference>
<evidence type="ECO:0000313" key="3">
    <source>
        <dbReference type="EMBL" id="KEA62876.1"/>
    </source>
</evidence>
<dbReference type="InterPro" id="IPR036390">
    <property type="entry name" value="WH_DNA-bd_sf"/>
</dbReference>
<sequence length="233" mass="26813">MSRSQRLLELLQLLRRHRYPVTGERLAQELGISLRTLYRDIATLQQQGADIQGEAGVGYVLKPGFMLPPLMFSEEELEALVLGSRWVAERADRELSDSANSVLSKISAVLPADLRQAMDANTLLIGPSGNNRLKGDEVTLLRRAIRDGLKVSIDYRSLEERESKRTVWPFALGYFNEVCLLLAWCETRQAFRNFRTDRIQQLQVEAQRYPTHRFVLLKAWREEEKKRQAADKN</sequence>
<dbReference type="eggNOG" id="COG2378">
    <property type="taxonomic scope" value="Bacteria"/>
</dbReference>
<evidence type="ECO:0000259" key="2">
    <source>
        <dbReference type="Pfam" id="PF13280"/>
    </source>
</evidence>
<dbReference type="InterPro" id="IPR026881">
    <property type="entry name" value="WYL_dom"/>
</dbReference>
<protein>
    <submittedName>
        <fullName evidence="3">Transcriptional regulator, DeoR family</fullName>
    </submittedName>
</protein>
<feature type="domain" description="WYL" evidence="2">
    <location>
        <begin position="139"/>
        <end position="204"/>
    </location>
</feature>
<dbReference type="Gene3D" id="1.10.10.10">
    <property type="entry name" value="Winged helix-like DNA-binding domain superfamily/Winged helix DNA-binding domain"/>
    <property type="match status" value="1"/>
</dbReference>
<dbReference type="Pfam" id="PF13280">
    <property type="entry name" value="WYL"/>
    <property type="match status" value="1"/>
</dbReference>
<dbReference type="STRING" id="1232683.ADIMK_2985"/>
<dbReference type="AlphaFoldDB" id="A0A081FWH1"/>
<dbReference type="PROSITE" id="PS52050">
    <property type="entry name" value="WYL"/>
    <property type="match status" value="1"/>
</dbReference>
<evidence type="ECO:0000313" key="4">
    <source>
        <dbReference type="Proteomes" id="UP000028252"/>
    </source>
</evidence>
<keyword evidence="4" id="KW-1185">Reference proteome</keyword>
<accession>A0A081FWH1</accession>
<name>A0A081FWH1_9GAMM</name>
<dbReference type="InterPro" id="IPR051534">
    <property type="entry name" value="CBASS_pafABC_assoc_protein"/>
</dbReference>